<sequence length="551" mass="62970">MKNRILFIFFTLFISLSLTAQEKKIIKILHSDFIDMDQTEIPGAILFTGNVQVEHDGVLISCNKAYHFKDENYVKAFGNVRLNQGDTITMSSKYAEYNGNQKFAFATGDVVLRSPESTLTTDTINFDRGIQQAYYNTYGTIINKENTLRSKSGRYFVNEKKYQFTTAVTVTNPESTIKTNHLDYYEDSGHAYVFGPSTINNKGNVIYTENGFYDTKNQTSNLSKNSTIYYQNRKIKGEKIYYDGKRNFSSATNNVKITDSINRMVVTGHYAEMHRAKDSMFITKKALIASFVENDSVYIHAEKLLVTGKQGERVIRGFKNARIFKSDMSGKCDSIHSDQTKGLTQLIGRPVLWSQKSQLSGDVMHLIGNNTTEKLDSLKVLNNAFIIQKDTIGNGFNQVKGVNLYGKFRDNKLYEVDLVKNTEMIYYMYDDKNELVGIDKGVASSIHLELKNNQIQTVTKFVNPEGQIYPENEFPENARKLRGFIWRGDEEIKRLEDIFPKEELALDEKAQIEAKKDAVEAEKPMEIKKETLEYGKPKKAESQKSKVKNRK</sequence>
<feature type="region of interest" description="Disordered" evidence="2">
    <location>
        <begin position="526"/>
        <end position="551"/>
    </location>
</feature>
<feature type="compositionally biased region" description="Basic and acidic residues" evidence="2">
    <location>
        <begin position="526"/>
        <end position="544"/>
    </location>
</feature>
<evidence type="ECO:0000313" key="4">
    <source>
        <dbReference type="EMBL" id="KGO90103.1"/>
    </source>
</evidence>
<keyword evidence="5" id="KW-1185">Reference proteome</keyword>
<dbReference type="PANTHER" id="PTHR36504">
    <property type="entry name" value="LIPOPOLYSACCHARIDE EXPORT SYSTEM PROTEIN LPTA"/>
    <property type="match status" value="1"/>
</dbReference>
<protein>
    <submittedName>
        <fullName evidence="4">OstA-like protein</fullName>
    </submittedName>
</protein>
<evidence type="ECO:0000313" key="5">
    <source>
        <dbReference type="Proteomes" id="UP000030121"/>
    </source>
</evidence>
<evidence type="ECO:0000256" key="2">
    <source>
        <dbReference type="SAM" id="MobiDB-lite"/>
    </source>
</evidence>
<evidence type="ECO:0000256" key="1">
    <source>
        <dbReference type="ARBA" id="ARBA00022729"/>
    </source>
</evidence>
<organism evidence="4 5">
    <name type="scientific">Flavobacterium suncheonense GH29-5 = DSM 17707</name>
    <dbReference type="NCBI Taxonomy" id="1121899"/>
    <lineage>
        <taxon>Bacteria</taxon>
        <taxon>Pseudomonadati</taxon>
        <taxon>Bacteroidota</taxon>
        <taxon>Flavobacteriia</taxon>
        <taxon>Flavobacteriales</taxon>
        <taxon>Flavobacteriaceae</taxon>
        <taxon>Flavobacterium</taxon>
    </lineage>
</organism>
<reference evidence="4 5" key="1">
    <citation type="submission" date="2013-09" db="EMBL/GenBank/DDBJ databases">
        <authorList>
            <person name="Zeng Z."/>
            <person name="Chen C."/>
        </authorList>
    </citation>
    <scope>NUCLEOTIDE SEQUENCE [LARGE SCALE GENOMIC DNA]</scope>
    <source>
        <strain evidence="4 5">GH29-5</strain>
    </source>
</reference>
<dbReference type="GO" id="GO:0017089">
    <property type="term" value="F:glycolipid transfer activity"/>
    <property type="evidence" value="ECO:0007669"/>
    <property type="project" value="TreeGrafter"/>
</dbReference>
<dbReference type="Proteomes" id="UP000030121">
    <property type="component" value="Unassembled WGS sequence"/>
</dbReference>
<dbReference type="EMBL" id="JRLW01000003">
    <property type="protein sequence ID" value="KGO90103.1"/>
    <property type="molecule type" value="Genomic_DNA"/>
</dbReference>
<comment type="caution">
    <text evidence="4">The sequence shown here is derived from an EMBL/GenBank/DDBJ whole genome shotgun (WGS) entry which is preliminary data.</text>
</comment>
<keyword evidence="1" id="KW-0732">Signal</keyword>
<dbReference type="AlphaFoldDB" id="A0A0A2MFA0"/>
<dbReference type="RefSeq" id="WP_026981086.1">
    <property type="nucleotide sequence ID" value="NZ_JRLW01000003.1"/>
</dbReference>
<dbReference type="Pfam" id="PF13100">
    <property type="entry name" value="OstA_2"/>
    <property type="match status" value="1"/>
</dbReference>
<dbReference type="GO" id="GO:0015920">
    <property type="term" value="P:lipopolysaccharide transport"/>
    <property type="evidence" value="ECO:0007669"/>
    <property type="project" value="TreeGrafter"/>
</dbReference>
<dbReference type="PANTHER" id="PTHR36504:SF1">
    <property type="entry name" value="LIPOPOLYSACCHARIDE EXPORT SYSTEM PROTEIN LPTA"/>
    <property type="match status" value="1"/>
</dbReference>
<dbReference type="OrthoDB" id="9805931at2"/>
<accession>A0A0A2MFA0</accession>
<evidence type="ECO:0000259" key="3">
    <source>
        <dbReference type="Pfam" id="PF13100"/>
    </source>
</evidence>
<dbReference type="InterPro" id="IPR052037">
    <property type="entry name" value="LPS_export_LptA"/>
</dbReference>
<feature type="domain" description="Organic solvent tolerance-like N-terminal" evidence="3">
    <location>
        <begin position="24"/>
        <end position="179"/>
    </location>
</feature>
<dbReference type="eggNOG" id="COG1452">
    <property type="taxonomic scope" value="Bacteria"/>
</dbReference>
<dbReference type="STRING" id="1121899.GCA_000430025_00040"/>
<gene>
    <name evidence="4" type="ORF">Q764_03275</name>
</gene>
<dbReference type="Gene3D" id="2.60.450.10">
    <property type="entry name" value="Lipopolysaccharide (LPS) transport protein A like domain"/>
    <property type="match status" value="3"/>
</dbReference>
<dbReference type="GO" id="GO:0009279">
    <property type="term" value="C:cell outer membrane"/>
    <property type="evidence" value="ECO:0007669"/>
    <property type="project" value="TreeGrafter"/>
</dbReference>
<dbReference type="InterPro" id="IPR005653">
    <property type="entry name" value="OstA-like_N"/>
</dbReference>
<proteinExistence type="predicted"/>
<dbReference type="GO" id="GO:0030288">
    <property type="term" value="C:outer membrane-bounded periplasmic space"/>
    <property type="evidence" value="ECO:0007669"/>
    <property type="project" value="TreeGrafter"/>
</dbReference>
<name>A0A0A2MFA0_9FLAO</name>